<dbReference type="OrthoDB" id="9777133at2"/>
<evidence type="ECO:0000313" key="3">
    <source>
        <dbReference type="Proteomes" id="UP000014113"/>
    </source>
</evidence>
<evidence type="ECO:0000313" key="2">
    <source>
        <dbReference type="EMBL" id="EOW80329.1"/>
    </source>
</evidence>
<dbReference type="EMBL" id="ASWJ01000009">
    <property type="protein sequence ID" value="EOW80329.1"/>
    <property type="molecule type" value="Genomic_DNA"/>
</dbReference>
<dbReference type="Proteomes" id="UP000014113">
    <property type="component" value="Unassembled WGS sequence"/>
</dbReference>
<dbReference type="PANTHER" id="PTHR30283:SF4">
    <property type="entry name" value="PEROXIDE STRESS RESISTANCE PROTEIN YAAA"/>
    <property type="match status" value="1"/>
</dbReference>
<dbReference type="GO" id="GO:0033194">
    <property type="term" value="P:response to hydroperoxide"/>
    <property type="evidence" value="ECO:0007669"/>
    <property type="project" value="TreeGrafter"/>
</dbReference>
<dbReference type="NCBIfam" id="NF002543">
    <property type="entry name" value="PRK02101.1-4"/>
    <property type="match status" value="1"/>
</dbReference>
<name>S1NHS1_9ENTE</name>
<proteinExistence type="inferred from homology"/>
<gene>
    <name evidence="2" type="ORF">I568_02029</name>
</gene>
<evidence type="ECO:0000256" key="1">
    <source>
        <dbReference type="HAMAP-Rule" id="MF_00652"/>
    </source>
</evidence>
<dbReference type="PATRIC" id="fig|1121865.3.peg.1376"/>
<protein>
    <recommendedName>
        <fullName evidence="1">UPF0246 protein I568_02029</fullName>
    </recommendedName>
</protein>
<dbReference type="AlphaFoldDB" id="S1NHS1"/>
<dbReference type="HAMAP" id="MF_00652">
    <property type="entry name" value="UPF0246"/>
    <property type="match status" value="1"/>
</dbReference>
<comment type="similarity">
    <text evidence="1">Belongs to the UPF0246 family.</text>
</comment>
<dbReference type="Pfam" id="PF03883">
    <property type="entry name" value="H2O2_YaaD"/>
    <property type="match status" value="1"/>
</dbReference>
<dbReference type="InterPro" id="IPR005583">
    <property type="entry name" value="YaaA"/>
</dbReference>
<dbReference type="GO" id="GO:0005829">
    <property type="term" value="C:cytosol"/>
    <property type="evidence" value="ECO:0007669"/>
    <property type="project" value="TreeGrafter"/>
</dbReference>
<organism evidence="2 3">
    <name type="scientific">Enterococcus columbae DSM 7374 = ATCC 51263</name>
    <dbReference type="NCBI Taxonomy" id="1121865"/>
    <lineage>
        <taxon>Bacteria</taxon>
        <taxon>Bacillati</taxon>
        <taxon>Bacillota</taxon>
        <taxon>Bacilli</taxon>
        <taxon>Lactobacillales</taxon>
        <taxon>Enterococcaceae</taxon>
        <taxon>Enterococcus</taxon>
    </lineage>
</organism>
<sequence>MIILLPTAKELNTQVISVAEPSQKLLTQEISQAFAKLSVEELVAIYKIKESLAQDVYQQWQAIVTHQAQYYPAWELFDGLMYRQIKRTGLSDKQLNYVDKHLYLTSALYGVIGATSGIAPHRLDFQQRIKINQQSLKQNWQPYYDEAVQNETPILSLLSSEFDEVFSKEIRKNFYRCLFIEKKADKERIHSTISKKARGKLVNCCIQKQLQTIDEIKKLTFDGFCFQPLRSSEHELVFIKNA</sequence>
<keyword evidence="3" id="KW-1185">Reference proteome</keyword>
<reference evidence="2 3" key="1">
    <citation type="submission" date="2013-03" db="EMBL/GenBank/DDBJ databases">
        <title>The Genome Sequence of Enterococcus columbae ATCC_51263 (PacBio/Illumina hybrid assembly).</title>
        <authorList>
            <consortium name="The Broad Institute Genomics Platform"/>
            <consortium name="The Broad Institute Genome Sequencing Center for Infectious Disease"/>
            <person name="Earl A."/>
            <person name="Russ C."/>
            <person name="Gilmore M."/>
            <person name="Surin D."/>
            <person name="Walker B."/>
            <person name="Young S."/>
            <person name="Zeng Q."/>
            <person name="Gargeya S."/>
            <person name="Fitzgerald M."/>
            <person name="Haas B."/>
            <person name="Abouelleil A."/>
            <person name="Allen A.W."/>
            <person name="Alvarado L."/>
            <person name="Arachchi H.M."/>
            <person name="Berlin A.M."/>
            <person name="Chapman S.B."/>
            <person name="Gainer-Dewar J."/>
            <person name="Goldberg J."/>
            <person name="Griggs A."/>
            <person name="Gujja S."/>
            <person name="Hansen M."/>
            <person name="Howarth C."/>
            <person name="Imamovic A."/>
            <person name="Ireland A."/>
            <person name="Larimer J."/>
            <person name="McCowan C."/>
            <person name="Murphy C."/>
            <person name="Pearson M."/>
            <person name="Poon T.W."/>
            <person name="Priest M."/>
            <person name="Roberts A."/>
            <person name="Saif S."/>
            <person name="Shea T."/>
            <person name="Sisk P."/>
            <person name="Sykes S."/>
            <person name="Wortman J."/>
            <person name="Nusbaum C."/>
            <person name="Birren B."/>
        </authorList>
    </citation>
    <scope>NUCLEOTIDE SEQUENCE [LARGE SCALE GENOMIC DNA]</scope>
    <source>
        <strain evidence="2 3">ATCC 51263</strain>
    </source>
</reference>
<dbReference type="STRING" id="1121865.OMW_01415"/>
<dbReference type="RefSeq" id="WP_016183555.1">
    <property type="nucleotide sequence ID" value="NZ_JXKI01000004.1"/>
</dbReference>
<accession>S1NHS1</accession>
<dbReference type="eggNOG" id="COG3022">
    <property type="taxonomic scope" value="Bacteria"/>
</dbReference>
<comment type="caution">
    <text evidence="2">The sequence shown here is derived from an EMBL/GenBank/DDBJ whole genome shotgun (WGS) entry which is preliminary data.</text>
</comment>
<dbReference type="PANTHER" id="PTHR30283">
    <property type="entry name" value="PEROXIDE STRESS RESPONSE PROTEIN YAAA"/>
    <property type="match status" value="1"/>
</dbReference>